<evidence type="ECO:0000256" key="1">
    <source>
        <dbReference type="ARBA" id="ARBA00004173"/>
    </source>
</evidence>
<evidence type="ECO:0000256" key="5">
    <source>
        <dbReference type="ARBA" id="ARBA00022679"/>
    </source>
</evidence>
<keyword evidence="7" id="KW-0809">Transit peptide</keyword>
<dbReference type="InterPro" id="IPR005793">
    <property type="entry name" value="Formyl_trans_C"/>
</dbReference>
<organism evidence="13 14">
    <name type="scientific">Branchiostoma belcheri</name>
    <name type="common">Amphioxus</name>
    <dbReference type="NCBI Taxonomy" id="7741"/>
    <lineage>
        <taxon>Eukaryota</taxon>
        <taxon>Metazoa</taxon>
        <taxon>Chordata</taxon>
        <taxon>Cephalochordata</taxon>
        <taxon>Leptocardii</taxon>
        <taxon>Amphioxiformes</taxon>
        <taxon>Branchiostomatidae</taxon>
        <taxon>Branchiostoma</taxon>
    </lineage>
</organism>
<dbReference type="FunFam" id="3.40.50.12230:FF:000003">
    <property type="entry name" value="methionyl-tRNA formyltransferase, mitochondrial"/>
    <property type="match status" value="1"/>
</dbReference>
<dbReference type="RefSeq" id="XP_019622948.1">
    <property type="nucleotide sequence ID" value="XM_019767389.1"/>
</dbReference>
<dbReference type="Proteomes" id="UP000515135">
    <property type="component" value="Unplaced"/>
</dbReference>
<evidence type="ECO:0000256" key="3">
    <source>
        <dbReference type="ARBA" id="ARBA00012261"/>
    </source>
</evidence>
<evidence type="ECO:0000256" key="6">
    <source>
        <dbReference type="ARBA" id="ARBA00022917"/>
    </source>
</evidence>
<feature type="domain" description="Formyl transferase C-terminal" evidence="12">
    <location>
        <begin position="284"/>
        <end position="388"/>
    </location>
</feature>
<dbReference type="NCBIfam" id="TIGR00460">
    <property type="entry name" value="fmt"/>
    <property type="match status" value="1"/>
</dbReference>
<dbReference type="InterPro" id="IPR036477">
    <property type="entry name" value="Formyl_transf_N_sf"/>
</dbReference>
<dbReference type="SUPFAM" id="SSF53328">
    <property type="entry name" value="Formyltransferase"/>
    <property type="match status" value="1"/>
</dbReference>
<dbReference type="Gene3D" id="3.40.50.12230">
    <property type="match status" value="1"/>
</dbReference>
<sequence>MYFASCISRPKSIDRLSSYLWQLQLKQNFSKTCANSQWEFRTHWRHWRTEYIPHKSPYWSGRCICTGLLTNQSASSSANQRSGPPWRILFFGSDEFSVEVLRKLKANNTRTKSADRVVEALEVVCSPKRVPVRTYANEHHLPLHDWPLQGSCDQFDVGVVASFGFLIPKKVIRLFPYGILNIHPSLLPRWRGASPVFHTILHGDEVTGVTIIHITPQFVVFRFDVGPILQQESVPVPDRCQAVQLGSMLFDRGADMLLQCLRDLPRKLENAVKQPSTGATNAPKLSVDQSWVRWAEQSSQEIDRLYRSVGQKLPLRSIWNGRTVKLMDILDPDITKGLTLPVTDPKPGSAHYHKPTNSVCIRCQDGWVGFRSILLKKKLNAQEFYNGYLSREHLKEKLFETSSSETS</sequence>
<dbReference type="InterPro" id="IPR005794">
    <property type="entry name" value="Fmt"/>
</dbReference>
<comment type="catalytic activity">
    <reaction evidence="9">
        <text>L-methionyl-tRNA(fMet) + (6R)-10-formyltetrahydrofolate = N-formyl-L-methionyl-tRNA(fMet) + (6S)-5,6,7,8-tetrahydrofolate + H(+)</text>
        <dbReference type="Rhea" id="RHEA:24380"/>
        <dbReference type="Rhea" id="RHEA-COMP:9952"/>
        <dbReference type="Rhea" id="RHEA-COMP:9953"/>
        <dbReference type="ChEBI" id="CHEBI:15378"/>
        <dbReference type="ChEBI" id="CHEBI:57453"/>
        <dbReference type="ChEBI" id="CHEBI:78530"/>
        <dbReference type="ChEBI" id="CHEBI:78844"/>
        <dbReference type="ChEBI" id="CHEBI:195366"/>
        <dbReference type="EC" id="2.1.2.9"/>
    </reaction>
    <physiologicalReaction direction="left-to-right" evidence="9">
        <dbReference type="Rhea" id="RHEA:24381"/>
    </physiologicalReaction>
</comment>
<dbReference type="CDD" id="cd08646">
    <property type="entry name" value="FMT_core_Met-tRNA-FMT_N"/>
    <property type="match status" value="1"/>
</dbReference>
<evidence type="ECO:0000256" key="8">
    <source>
        <dbReference type="ARBA" id="ARBA00023128"/>
    </source>
</evidence>
<gene>
    <name evidence="14" type="primary">LOC109469001</name>
</gene>
<comment type="function">
    <text evidence="10">Methionyl-tRNA formyltransferase that formylates methionyl-tRNA in mitochondria and is crucial for translation initiation.</text>
</comment>
<comment type="similarity">
    <text evidence="2">Belongs to the Fmt family.</text>
</comment>
<dbReference type="Pfam" id="PF00551">
    <property type="entry name" value="Formyl_trans_N"/>
    <property type="match status" value="1"/>
</dbReference>
<evidence type="ECO:0000313" key="13">
    <source>
        <dbReference type="Proteomes" id="UP000515135"/>
    </source>
</evidence>
<dbReference type="EC" id="2.1.2.9" evidence="3"/>
<dbReference type="GO" id="GO:0004479">
    <property type="term" value="F:methionyl-tRNA formyltransferase activity"/>
    <property type="evidence" value="ECO:0007669"/>
    <property type="project" value="UniProtKB-EC"/>
</dbReference>
<dbReference type="OrthoDB" id="10268103at2759"/>
<keyword evidence="13" id="KW-1185">Reference proteome</keyword>
<dbReference type="InterPro" id="IPR002376">
    <property type="entry name" value="Formyl_transf_N"/>
</dbReference>
<dbReference type="Pfam" id="PF02911">
    <property type="entry name" value="Formyl_trans_C"/>
    <property type="match status" value="1"/>
</dbReference>
<protein>
    <recommendedName>
        <fullName evidence="4">Methionyl-tRNA formyltransferase, mitochondrial</fullName>
        <ecNumber evidence="3">2.1.2.9</ecNumber>
    </recommendedName>
</protein>
<evidence type="ECO:0000313" key="14">
    <source>
        <dbReference type="RefSeq" id="XP_019622948.1"/>
    </source>
</evidence>
<keyword evidence="6" id="KW-0648">Protein biosynthesis</keyword>
<reference evidence="14" key="1">
    <citation type="submission" date="2025-08" db="UniProtKB">
        <authorList>
            <consortium name="RefSeq"/>
        </authorList>
    </citation>
    <scope>IDENTIFICATION</scope>
    <source>
        <tissue evidence="14">Gonad</tissue>
    </source>
</reference>
<accession>A0A6P4YEQ8</accession>
<evidence type="ECO:0000256" key="9">
    <source>
        <dbReference type="ARBA" id="ARBA00052555"/>
    </source>
</evidence>
<dbReference type="PANTHER" id="PTHR11138">
    <property type="entry name" value="METHIONYL-TRNA FORMYLTRANSFERASE"/>
    <property type="match status" value="1"/>
</dbReference>
<dbReference type="KEGG" id="bbel:109469001"/>
<dbReference type="GO" id="GO:0005739">
    <property type="term" value="C:mitochondrion"/>
    <property type="evidence" value="ECO:0007669"/>
    <property type="project" value="UniProtKB-SubCell"/>
</dbReference>
<keyword evidence="8" id="KW-0496">Mitochondrion</keyword>
<dbReference type="InterPro" id="IPR041711">
    <property type="entry name" value="Met-tRNA-FMT_N"/>
</dbReference>
<proteinExistence type="inferred from homology"/>
<evidence type="ECO:0000259" key="11">
    <source>
        <dbReference type="Pfam" id="PF00551"/>
    </source>
</evidence>
<name>A0A6P4YEQ8_BRABE</name>
<evidence type="ECO:0000256" key="10">
    <source>
        <dbReference type="ARBA" id="ARBA00057846"/>
    </source>
</evidence>
<comment type="subcellular location">
    <subcellularLocation>
        <location evidence="1">Mitochondrion</location>
    </subcellularLocation>
</comment>
<keyword evidence="5" id="KW-0808">Transferase</keyword>
<evidence type="ECO:0000256" key="2">
    <source>
        <dbReference type="ARBA" id="ARBA00010699"/>
    </source>
</evidence>
<dbReference type="AlphaFoldDB" id="A0A6P4YEQ8"/>
<feature type="domain" description="Formyl transferase N-terminal" evidence="11">
    <location>
        <begin position="154"/>
        <end position="255"/>
    </location>
</feature>
<evidence type="ECO:0000256" key="4">
    <source>
        <dbReference type="ARBA" id="ARBA00014185"/>
    </source>
</evidence>
<evidence type="ECO:0000259" key="12">
    <source>
        <dbReference type="Pfam" id="PF02911"/>
    </source>
</evidence>
<dbReference type="PANTHER" id="PTHR11138:SF5">
    <property type="entry name" value="METHIONYL-TRNA FORMYLTRANSFERASE, MITOCHONDRIAL"/>
    <property type="match status" value="1"/>
</dbReference>
<evidence type="ECO:0000256" key="7">
    <source>
        <dbReference type="ARBA" id="ARBA00022946"/>
    </source>
</evidence>
<dbReference type="GeneID" id="109469001"/>